<comment type="function">
    <text evidence="1">Potential calcium sensor.</text>
</comment>
<dbReference type="SMART" id="SM00054">
    <property type="entry name" value="EFh"/>
    <property type="match status" value="4"/>
</dbReference>
<sequence>MAVYASSEFSRVFSALDRGGDGKLSAAELRLCMKEALGEDVSAEEADRLVVSPDADGDGLLSQEELLGLALAGTAAPKEEGGDRRRVLREAFRMYAIESEGCITPVSLKRMLGSLGSHQDVDECRAMICRFDLDGDGVLSFEEFKIMMDS</sequence>
<evidence type="ECO:0000256" key="2">
    <source>
        <dbReference type="ARBA" id="ARBA00022723"/>
    </source>
</evidence>
<evidence type="ECO:0000313" key="7">
    <source>
        <dbReference type="Proteomes" id="UP000604825"/>
    </source>
</evidence>
<dbReference type="OrthoDB" id="26525at2759"/>
<keyword evidence="3" id="KW-0677">Repeat</keyword>
<evidence type="ECO:0000259" key="5">
    <source>
        <dbReference type="PROSITE" id="PS50222"/>
    </source>
</evidence>
<feature type="domain" description="EF-hand" evidence="5">
    <location>
        <begin position="119"/>
        <end position="150"/>
    </location>
</feature>
<evidence type="ECO:0000313" key="6">
    <source>
        <dbReference type="EMBL" id="CAD6252934.1"/>
    </source>
</evidence>
<dbReference type="Pfam" id="PF13499">
    <property type="entry name" value="EF-hand_7"/>
    <property type="match status" value="2"/>
</dbReference>
<gene>
    <name evidence="6" type="ORF">NCGR_LOCUS36580</name>
</gene>
<name>A0A811Q3Y2_9POAL</name>
<dbReference type="InterPro" id="IPR018247">
    <property type="entry name" value="EF_Hand_1_Ca_BS"/>
</dbReference>
<reference evidence="6" key="1">
    <citation type="submission" date="2020-10" db="EMBL/GenBank/DDBJ databases">
        <authorList>
            <person name="Han B."/>
            <person name="Lu T."/>
            <person name="Zhao Q."/>
            <person name="Huang X."/>
            <person name="Zhao Y."/>
        </authorList>
    </citation>
    <scope>NUCLEOTIDE SEQUENCE</scope>
</reference>
<proteinExistence type="predicted"/>
<dbReference type="Proteomes" id="UP000604825">
    <property type="component" value="Unassembled WGS sequence"/>
</dbReference>
<dbReference type="InterPro" id="IPR039647">
    <property type="entry name" value="EF_hand_pair_protein_CML-like"/>
</dbReference>
<protein>
    <recommendedName>
        <fullName evidence="5">EF-hand domain-containing protein</fullName>
    </recommendedName>
</protein>
<dbReference type="PROSITE" id="PS00018">
    <property type="entry name" value="EF_HAND_1"/>
    <property type="match status" value="2"/>
</dbReference>
<dbReference type="InterPro" id="IPR002048">
    <property type="entry name" value="EF_hand_dom"/>
</dbReference>
<feature type="domain" description="EF-hand" evidence="5">
    <location>
        <begin position="4"/>
        <end position="39"/>
    </location>
</feature>
<dbReference type="EMBL" id="CAJGYO010000009">
    <property type="protein sequence ID" value="CAD6252934.1"/>
    <property type="molecule type" value="Genomic_DNA"/>
</dbReference>
<keyword evidence="2" id="KW-0479">Metal-binding</keyword>
<organism evidence="6 7">
    <name type="scientific">Miscanthus lutarioriparius</name>
    <dbReference type="NCBI Taxonomy" id="422564"/>
    <lineage>
        <taxon>Eukaryota</taxon>
        <taxon>Viridiplantae</taxon>
        <taxon>Streptophyta</taxon>
        <taxon>Embryophyta</taxon>
        <taxon>Tracheophyta</taxon>
        <taxon>Spermatophyta</taxon>
        <taxon>Magnoliopsida</taxon>
        <taxon>Liliopsida</taxon>
        <taxon>Poales</taxon>
        <taxon>Poaceae</taxon>
        <taxon>PACMAD clade</taxon>
        <taxon>Panicoideae</taxon>
        <taxon>Andropogonodae</taxon>
        <taxon>Andropogoneae</taxon>
        <taxon>Saccharinae</taxon>
        <taxon>Miscanthus</taxon>
    </lineage>
</organism>
<accession>A0A811Q3Y2</accession>
<dbReference type="GO" id="GO:0005509">
    <property type="term" value="F:calcium ion binding"/>
    <property type="evidence" value="ECO:0007669"/>
    <property type="project" value="InterPro"/>
</dbReference>
<evidence type="ECO:0000256" key="4">
    <source>
        <dbReference type="ARBA" id="ARBA00022837"/>
    </source>
</evidence>
<keyword evidence="7" id="KW-1185">Reference proteome</keyword>
<dbReference type="AlphaFoldDB" id="A0A811Q3Y2"/>
<dbReference type="PANTHER" id="PTHR10891">
    <property type="entry name" value="EF-HAND CALCIUM-BINDING DOMAIN CONTAINING PROTEIN"/>
    <property type="match status" value="1"/>
</dbReference>
<keyword evidence="4" id="KW-0106">Calcium</keyword>
<dbReference type="Gene3D" id="1.10.238.10">
    <property type="entry name" value="EF-hand"/>
    <property type="match status" value="2"/>
</dbReference>
<evidence type="ECO:0000256" key="1">
    <source>
        <dbReference type="ARBA" id="ARBA00003291"/>
    </source>
</evidence>
<dbReference type="SUPFAM" id="SSF47473">
    <property type="entry name" value="EF-hand"/>
    <property type="match status" value="1"/>
</dbReference>
<comment type="caution">
    <text evidence="6">The sequence shown here is derived from an EMBL/GenBank/DDBJ whole genome shotgun (WGS) entry which is preliminary data.</text>
</comment>
<dbReference type="InterPro" id="IPR011992">
    <property type="entry name" value="EF-hand-dom_pair"/>
</dbReference>
<dbReference type="CDD" id="cd00051">
    <property type="entry name" value="EFh"/>
    <property type="match status" value="2"/>
</dbReference>
<evidence type="ECO:0000256" key="3">
    <source>
        <dbReference type="ARBA" id="ARBA00022737"/>
    </source>
</evidence>
<dbReference type="FunFam" id="1.10.238.10:FF:000292">
    <property type="entry name" value="Calcium-binding protein CML38"/>
    <property type="match status" value="1"/>
</dbReference>
<dbReference type="PROSITE" id="PS50222">
    <property type="entry name" value="EF_HAND_2"/>
    <property type="match status" value="2"/>
</dbReference>